<dbReference type="OrthoDB" id="10614966at2759"/>
<dbReference type="Proteomes" id="UP000287033">
    <property type="component" value="Unassembled WGS sequence"/>
</dbReference>
<reference evidence="1 2" key="1">
    <citation type="journal article" date="2018" name="Nat. Ecol. Evol.">
        <title>Shark genomes provide insights into elasmobranch evolution and the origin of vertebrates.</title>
        <authorList>
            <person name="Hara Y"/>
            <person name="Yamaguchi K"/>
            <person name="Onimaru K"/>
            <person name="Kadota M"/>
            <person name="Koyanagi M"/>
            <person name="Keeley SD"/>
            <person name="Tatsumi K"/>
            <person name="Tanaka K"/>
            <person name="Motone F"/>
            <person name="Kageyama Y"/>
            <person name="Nozu R"/>
            <person name="Adachi N"/>
            <person name="Nishimura O"/>
            <person name="Nakagawa R"/>
            <person name="Tanegashima C"/>
            <person name="Kiyatake I"/>
            <person name="Matsumoto R"/>
            <person name="Murakumo K"/>
            <person name="Nishida K"/>
            <person name="Terakita A"/>
            <person name="Kuratani S"/>
            <person name="Sato K"/>
            <person name="Hyodo S Kuraku.S."/>
        </authorList>
    </citation>
    <scope>NUCLEOTIDE SEQUENCE [LARGE SCALE GENOMIC DNA]</scope>
</reference>
<dbReference type="SUPFAM" id="SSF50156">
    <property type="entry name" value="PDZ domain-like"/>
    <property type="match status" value="1"/>
</dbReference>
<feature type="non-terminal residue" evidence="1">
    <location>
        <position position="50"/>
    </location>
</feature>
<comment type="caution">
    <text evidence="1">The sequence shown here is derived from an EMBL/GenBank/DDBJ whole genome shotgun (WGS) entry which is preliminary data.</text>
</comment>
<sequence>MLGYSVFTIITKTNNTFGFTIAGGNRPSELLQIVSVAVGGPADQTGNVRI</sequence>
<dbReference type="AlphaFoldDB" id="A0A401TX18"/>
<keyword evidence="2" id="KW-1185">Reference proteome</keyword>
<name>A0A401TX18_CHIPU</name>
<dbReference type="EMBL" id="BEZZ01207167">
    <property type="protein sequence ID" value="GCC47158.1"/>
    <property type="molecule type" value="Genomic_DNA"/>
</dbReference>
<proteinExistence type="predicted"/>
<evidence type="ECO:0000313" key="2">
    <source>
        <dbReference type="Proteomes" id="UP000287033"/>
    </source>
</evidence>
<accession>A0A401TX18</accession>
<gene>
    <name evidence="1" type="ORF">chiPu_0031327</name>
</gene>
<evidence type="ECO:0000313" key="1">
    <source>
        <dbReference type="EMBL" id="GCC47158.1"/>
    </source>
</evidence>
<protein>
    <recommendedName>
        <fullName evidence="3">PDZ domain-containing protein</fullName>
    </recommendedName>
</protein>
<dbReference type="Gene3D" id="2.30.42.10">
    <property type="match status" value="1"/>
</dbReference>
<evidence type="ECO:0008006" key="3">
    <source>
        <dbReference type="Google" id="ProtNLM"/>
    </source>
</evidence>
<dbReference type="InterPro" id="IPR036034">
    <property type="entry name" value="PDZ_sf"/>
</dbReference>
<organism evidence="1 2">
    <name type="scientific">Chiloscyllium punctatum</name>
    <name type="common">Brownbanded bambooshark</name>
    <name type="synonym">Hemiscyllium punctatum</name>
    <dbReference type="NCBI Taxonomy" id="137246"/>
    <lineage>
        <taxon>Eukaryota</taxon>
        <taxon>Metazoa</taxon>
        <taxon>Chordata</taxon>
        <taxon>Craniata</taxon>
        <taxon>Vertebrata</taxon>
        <taxon>Chondrichthyes</taxon>
        <taxon>Elasmobranchii</taxon>
        <taxon>Galeomorphii</taxon>
        <taxon>Galeoidea</taxon>
        <taxon>Orectolobiformes</taxon>
        <taxon>Hemiscylliidae</taxon>
        <taxon>Chiloscyllium</taxon>
    </lineage>
</organism>